<evidence type="ECO:0000313" key="2">
    <source>
        <dbReference type="Proteomes" id="UP001630127"/>
    </source>
</evidence>
<evidence type="ECO:0000313" key="1">
    <source>
        <dbReference type="EMBL" id="KAL3534644.1"/>
    </source>
</evidence>
<keyword evidence="2" id="KW-1185">Reference proteome</keyword>
<reference evidence="1 2" key="1">
    <citation type="submission" date="2024-11" db="EMBL/GenBank/DDBJ databases">
        <title>A near-complete genome assembly of Cinchona calisaya.</title>
        <authorList>
            <person name="Lian D.C."/>
            <person name="Zhao X.W."/>
            <person name="Wei L."/>
        </authorList>
    </citation>
    <scope>NUCLEOTIDE SEQUENCE [LARGE SCALE GENOMIC DNA]</scope>
    <source>
        <tissue evidence="1">Nenye</tissue>
    </source>
</reference>
<comment type="caution">
    <text evidence="1">The sequence shown here is derived from an EMBL/GenBank/DDBJ whole genome shotgun (WGS) entry which is preliminary data.</text>
</comment>
<name>A0ABD3ATV6_9GENT</name>
<sequence>MSERLHMYILKAIDERGWTNFGNLLGSTVESSNNDDDHDGYEVRWVPIEETFPRPPNSDEVDCHFWALVCGASKQDVVRHRSESLHSIQQ</sequence>
<protein>
    <submittedName>
        <fullName evidence="1">Uncharacterized protein</fullName>
    </submittedName>
</protein>
<proteinExistence type="predicted"/>
<gene>
    <name evidence="1" type="ORF">ACH5RR_003105</name>
</gene>
<dbReference type="AlphaFoldDB" id="A0ABD3ATV6"/>
<organism evidence="1 2">
    <name type="scientific">Cinchona calisaya</name>
    <dbReference type="NCBI Taxonomy" id="153742"/>
    <lineage>
        <taxon>Eukaryota</taxon>
        <taxon>Viridiplantae</taxon>
        <taxon>Streptophyta</taxon>
        <taxon>Embryophyta</taxon>
        <taxon>Tracheophyta</taxon>
        <taxon>Spermatophyta</taxon>
        <taxon>Magnoliopsida</taxon>
        <taxon>eudicotyledons</taxon>
        <taxon>Gunneridae</taxon>
        <taxon>Pentapetalae</taxon>
        <taxon>asterids</taxon>
        <taxon>lamiids</taxon>
        <taxon>Gentianales</taxon>
        <taxon>Rubiaceae</taxon>
        <taxon>Cinchonoideae</taxon>
        <taxon>Cinchoneae</taxon>
        <taxon>Cinchona</taxon>
    </lineage>
</organism>
<dbReference type="Proteomes" id="UP001630127">
    <property type="component" value="Unassembled WGS sequence"/>
</dbReference>
<dbReference type="EMBL" id="JBJUIK010000002">
    <property type="protein sequence ID" value="KAL3534644.1"/>
    <property type="molecule type" value="Genomic_DNA"/>
</dbReference>
<accession>A0ABD3ATV6</accession>